<dbReference type="Proteomes" id="UP000472839">
    <property type="component" value="Unassembled WGS sequence"/>
</dbReference>
<dbReference type="EMBL" id="WFKK01000001">
    <property type="protein sequence ID" value="KAB7891444.1"/>
    <property type="molecule type" value="Genomic_DNA"/>
</dbReference>
<dbReference type="AlphaFoldDB" id="A0A6L4WZN1"/>
<proteinExistence type="predicted"/>
<protein>
    <submittedName>
        <fullName evidence="1">Uncharacterized protein</fullName>
    </submittedName>
</protein>
<reference evidence="1 2" key="1">
    <citation type="submission" date="2019-10" db="EMBL/GenBank/DDBJ databases">
        <title>Poseidonibacter ostreae sp. nov., isolated from the gut of the Ostrea denselamellosa.</title>
        <authorList>
            <person name="Choi A."/>
        </authorList>
    </citation>
    <scope>NUCLEOTIDE SEQUENCE [LARGE SCALE GENOMIC DNA]</scope>
    <source>
        <strain evidence="1 2">SJOD-M-33</strain>
    </source>
</reference>
<dbReference type="RefSeq" id="WP_152279547.1">
    <property type="nucleotide sequence ID" value="NZ_WFKK01000001.1"/>
</dbReference>
<comment type="caution">
    <text evidence="1">The sequence shown here is derived from an EMBL/GenBank/DDBJ whole genome shotgun (WGS) entry which is preliminary data.</text>
</comment>
<organism evidence="1 2">
    <name type="scientific">Poseidonibacter ostreae</name>
    <dbReference type="NCBI Taxonomy" id="2654171"/>
    <lineage>
        <taxon>Bacteria</taxon>
        <taxon>Pseudomonadati</taxon>
        <taxon>Campylobacterota</taxon>
        <taxon>Epsilonproteobacteria</taxon>
        <taxon>Campylobacterales</taxon>
        <taxon>Arcobacteraceae</taxon>
        <taxon>Poseidonibacter</taxon>
    </lineage>
</organism>
<accession>A0A6L4WZN1</accession>
<name>A0A6L4WZN1_9BACT</name>
<sequence>MKKISDEKMNKVEEIKYALGKEYSAFVHNAVEEILHNVFNVAKTEKQHDKIIDDIGTYIKNKLEVSSDDNIEWENIEKWYYEWSLSLLNFIDEKEAVKILGSIELKNPHRWEEPYGKIDVEYLQSEIYKSIIKNIDMRTIEELNKEFKC</sequence>
<evidence type="ECO:0000313" key="1">
    <source>
        <dbReference type="EMBL" id="KAB7891444.1"/>
    </source>
</evidence>
<gene>
    <name evidence="1" type="ORF">GBG19_00985</name>
</gene>
<evidence type="ECO:0000313" key="2">
    <source>
        <dbReference type="Proteomes" id="UP000472839"/>
    </source>
</evidence>